<protein>
    <recommendedName>
        <fullName evidence="3">DUF924 domain-containing protein</fullName>
    </recommendedName>
</protein>
<evidence type="ECO:0000313" key="2">
    <source>
        <dbReference type="Proteomes" id="UP000177958"/>
    </source>
</evidence>
<dbReference type="InterPro" id="IPR011990">
    <property type="entry name" value="TPR-like_helical_dom_sf"/>
</dbReference>
<dbReference type="Gene3D" id="1.25.40.10">
    <property type="entry name" value="Tetratricopeptide repeat domain"/>
    <property type="match status" value="1"/>
</dbReference>
<accession>A0A1F6DA38</accession>
<dbReference type="EMBL" id="MFKX01000006">
    <property type="protein sequence ID" value="OGG58177.1"/>
    <property type="molecule type" value="Genomic_DNA"/>
</dbReference>
<dbReference type="AlphaFoldDB" id="A0A1F6DA38"/>
<organism evidence="1 2">
    <name type="scientific">Candidatus Kaiserbacteria bacterium RIFCSPHIGHO2_01_FULL_55_17</name>
    <dbReference type="NCBI Taxonomy" id="1798484"/>
    <lineage>
        <taxon>Bacteria</taxon>
        <taxon>Candidatus Kaiseribacteriota</taxon>
    </lineage>
</organism>
<sequence length="179" mass="21447">MSWKPFIKFWFKECGPDQWFFKKRKAFDRLLRKRFLSLYSEVVRGEHADWRKSPKGRLAEIIIVDQLSRNMFRGTSGMFAYDALGLALAQEALRAGADKGMSQWERVFMYLPFMHTESKKIQRESLRLFKSIGDKQNTWYARDHKKIVDRFGRYPHRNRILGRKSTPAEKKFMRTHKGY</sequence>
<evidence type="ECO:0000313" key="1">
    <source>
        <dbReference type="EMBL" id="OGG58177.1"/>
    </source>
</evidence>
<gene>
    <name evidence="1" type="ORF">A2853_01520</name>
</gene>
<name>A0A1F6DA38_9BACT</name>
<dbReference type="Gene3D" id="1.20.58.320">
    <property type="entry name" value="TPR-like"/>
    <property type="match status" value="1"/>
</dbReference>
<evidence type="ECO:0008006" key="3">
    <source>
        <dbReference type="Google" id="ProtNLM"/>
    </source>
</evidence>
<dbReference type="SUPFAM" id="SSF48452">
    <property type="entry name" value="TPR-like"/>
    <property type="match status" value="1"/>
</dbReference>
<dbReference type="InterPro" id="IPR010323">
    <property type="entry name" value="DUF924"/>
</dbReference>
<reference evidence="1 2" key="1">
    <citation type="journal article" date="2016" name="Nat. Commun.">
        <title>Thousands of microbial genomes shed light on interconnected biogeochemical processes in an aquifer system.</title>
        <authorList>
            <person name="Anantharaman K."/>
            <person name="Brown C.T."/>
            <person name="Hug L.A."/>
            <person name="Sharon I."/>
            <person name="Castelle C.J."/>
            <person name="Probst A.J."/>
            <person name="Thomas B.C."/>
            <person name="Singh A."/>
            <person name="Wilkins M.J."/>
            <person name="Karaoz U."/>
            <person name="Brodie E.L."/>
            <person name="Williams K.H."/>
            <person name="Hubbard S.S."/>
            <person name="Banfield J.F."/>
        </authorList>
    </citation>
    <scope>NUCLEOTIDE SEQUENCE [LARGE SCALE GENOMIC DNA]</scope>
</reference>
<dbReference type="Pfam" id="PF06041">
    <property type="entry name" value="DUF924"/>
    <property type="match status" value="1"/>
</dbReference>
<dbReference type="Proteomes" id="UP000177958">
    <property type="component" value="Unassembled WGS sequence"/>
</dbReference>
<comment type="caution">
    <text evidence="1">The sequence shown here is derived from an EMBL/GenBank/DDBJ whole genome shotgun (WGS) entry which is preliminary data.</text>
</comment>
<proteinExistence type="predicted"/>